<keyword evidence="3" id="KW-1185">Reference proteome</keyword>
<evidence type="ECO:0000256" key="1">
    <source>
        <dbReference type="SAM" id="MobiDB-lite"/>
    </source>
</evidence>
<dbReference type="AlphaFoldDB" id="A0A7H0F3H3"/>
<gene>
    <name evidence="2" type="ORF">IAR63_06100</name>
</gene>
<evidence type="ECO:0000313" key="2">
    <source>
        <dbReference type="EMBL" id="QNP30589.1"/>
    </source>
</evidence>
<name>A0A7H0F3H3_9CYAN</name>
<dbReference type="Proteomes" id="UP000516013">
    <property type="component" value="Chromosome"/>
</dbReference>
<dbReference type="InterPro" id="IPR021503">
    <property type="entry name" value="DUF3110"/>
</dbReference>
<sequence>MGVFVLIFNAGTDNEGIHSILVGNRNTIMMFESQDDATRFALMLEAQDFPMAKVEEMDQQEIEEFCREYGFDWQFVPEDSSVLITPPQKNVEKTDWEQGNSSKKTKEEQQEISNSELDSIRRRLEGLL</sequence>
<dbReference type="RefSeq" id="WP_187706952.1">
    <property type="nucleotide sequence ID" value="NZ_CP060822.1"/>
</dbReference>
<dbReference type="Pfam" id="PF11360">
    <property type="entry name" value="DUF3110"/>
    <property type="match status" value="1"/>
</dbReference>
<protein>
    <submittedName>
        <fullName evidence="2">DUF3110 domain-containing protein</fullName>
    </submittedName>
</protein>
<evidence type="ECO:0000313" key="3">
    <source>
        <dbReference type="Proteomes" id="UP000516013"/>
    </source>
</evidence>
<organism evidence="2 3">
    <name type="scientific">Cylindrospermopsis curvispora GIHE-G1</name>
    <dbReference type="NCBI Taxonomy" id="2666332"/>
    <lineage>
        <taxon>Bacteria</taxon>
        <taxon>Bacillati</taxon>
        <taxon>Cyanobacteriota</taxon>
        <taxon>Cyanophyceae</taxon>
        <taxon>Nostocales</taxon>
        <taxon>Aphanizomenonaceae</taxon>
        <taxon>Cylindrospermopsis</taxon>
    </lineage>
</organism>
<dbReference type="EMBL" id="CP060822">
    <property type="protein sequence ID" value="QNP30589.1"/>
    <property type="molecule type" value="Genomic_DNA"/>
</dbReference>
<reference evidence="2 3" key="1">
    <citation type="submission" date="2020-08" db="EMBL/GenBank/DDBJ databases">
        <title>Complete genome sequence of Raphidiopsis curvispora isolated from drinking water reservoir in South Korea.</title>
        <authorList>
            <person name="Jeong J."/>
        </authorList>
    </citation>
    <scope>NUCLEOTIDE SEQUENCE [LARGE SCALE GENOMIC DNA]</scope>
    <source>
        <strain evidence="2 3">GIHE-G1</strain>
    </source>
</reference>
<dbReference type="KEGG" id="ccur:IAR63_06100"/>
<accession>A0A7H0F3H3</accession>
<proteinExistence type="predicted"/>
<feature type="region of interest" description="Disordered" evidence="1">
    <location>
        <begin position="84"/>
        <end position="117"/>
    </location>
</feature>